<reference evidence="2 3" key="2">
    <citation type="submission" date="2018-11" db="EMBL/GenBank/DDBJ databases">
        <authorList>
            <consortium name="Pathogen Informatics"/>
        </authorList>
    </citation>
    <scope>NUCLEOTIDE SEQUENCE [LARGE SCALE GENOMIC DNA]</scope>
</reference>
<evidence type="ECO:0000313" key="4">
    <source>
        <dbReference type="WBParaSite" id="NBR_0000718601-mRNA-1"/>
    </source>
</evidence>
<dbReference type="InterPro" id="IPR027986">
    <property type="entry name" value="TCAIM"/>
</dbReference>
<protein>
    <submittedName>
        <fullName evidence="4">T-cell activation inhibitor, mitochondrial (inferred by orthology to a human protein)</fullName>
    </submittedName>
</protein>
<evidence type="ECO:0000259" key="1">
    <source>
        <dbReference type="Pfam" id="PF14687"/>
    </source>
</evidence>
<dbReference type="WBParaSite" id="NBR_0000718601-mRNA-1">
    <property type="protein sequence ID" value="NBR_0000718601-mRNA-1"/>
    <property type="gene ID" value="NBR_0000718601"/>
</dbReference>
<sequence length="245" mass="27305">MPRGMTLQEVSVALRPFYFIVHPDRFGRNLRAKEQNEKSLQVLNGYLNDLFPVPKDVRPTSVRFSIFSKDSSLKDIDITLSGTDPVRIVRNALQSCNLNTDNIPVPEPKITEYDSRSFENVSTGDLGVGLEGNAYEKLFGKFEPAAQPNYGIWKLFCNSCTLQKRSKVCAGLVERRNQLQSLRESALLLGVLLGGAHVVIPYNKSLSRTLDQVQQLLKRLKGDDRTMTALSKLGKGTTVEVSVGF</sequence>
<dbReference type="PANTHER" id="PTHR31596">
    <property type="entry name" value="T-CELL ACTIVATION INHIBITOR, MITOCHONDRIAL"/>
    <property type="match status" value="1"/>
</dbReference>
<reference evidence="4" key="1">
    <citation type="submission" date="2017-02" db="UniProtKB">
        <authorList>
            <consortium name="WormBaseParasite"/>
        </authorList>
    </citation>
    <scope>IDENTIFICATION</scope>
</reference>
<dbReference type="PANTHER" id="PTHR31596:SF1">
    <property type="entry name" value="T-CELL ACTIVATION INHIBITOR, MITOCHONDRIAL"/>
    <property type="match status" value="1"/>
</dbReference>
<proteinExistence type="predicted"/>
<organism evidence="4">
    <name type="scientific">Nippostrongylus brasiliensis</name>
    <name type="common">Rat hookworm</name>
    <dbReference type="NCBI Taxonomy" id="27835"/>
    <lineage>
        <taxon>Eukaryota</taxon>
        <taxon>Metazoa</taxon>
        <taxon>Ecdysozoa</taxon>
        <taxon>Nematoda</taxon>
        <taxon>Chromadorea</taxon>
        <taxon>Rhabditida</taxon>
        <taxon>Rhabditina</taxon>
        <taxon>Rhabditomorpha</taxon>
        <taxon>Strongyloidea</taxon>
        <taxon>Heligmosomidae</taxon>
        <taxon>Nippostrongylus</taxon>
    </lineage>
</organism>
<dbReference type="Proteomes" id="UP000271162">
    <property type="component" value="Unassembled WGS sequence"/>
</dbReference>
<name>A0A0N4XWC8_NIPBR</name>
<feature type="domain" description="DUF4460" evidence="1">
    <location>
        <begin position="5"/>
        <end position="98"/>
    </location>
</feature>
<dbReference type="EMBL" id="UYSL01019866">
    <property type="protein sequence ID" value="VDL70776.1"/>
    <property type="molecule type" value="Genomic_DNA"/>
</dbReference>
<gene>
    <name evidence="2" type="ORF">NBR_LOCUS7187</name>
</gene>
<accession>A0A0N4XWC8</accession>
<evidence type="ECO:0000313" key="2">
    <source>
        <dbReference type="EMBL" id="VDL70776.1"/>
    </source>
</evidence>
<dbReference type="GO" id="GO:0005739">
    <property type="term" value="C:mitochondrion"/>
    <property type="evidence" value="ECO:0007669"/>
    <property type="project" value="TreeGrafter"/>
</dbReference>
<dbReference type="AlphaFoldDB" id="A0A0N4XWC8"/>
<keyword evidence="3" id="KW-1185">Reference proteome</keyword>
<dbReference type="STRING" id="27835.A0A0N4XWC8"/>
<evidence type="ECO:0000313" key="3">
    <source>
        <dbReference type="Proteomes" id="UP000271162"/>
    </source>
</evidence>
<dbReference type="Pfam" id="PF14687">
    <property type="entry name" value="DUF4460"/>
    <property type="match status" value="1"/>
</dbReference>
<dbReference type="InterPro" id="IPR028031">
    <property type="entry name" value="DUF4460"/>
</dbReference>